<dbReference type="AlphaFoldDB" id="A0AAV1IMC0"/>
<evidence type="ECO:0000313" key="15">
    <source>
        <dbReference type="EMBL" id="CAK0787776.1"/>
    </source>
</evidence>
<dbReference type="EMBL" id="CAUYUE010000018">
    <property type="protein sequence ID" value="CAK0787776.1"/>
    <property type="molecule type" value="Genomic_DNA"/>
</dbReference>
<feature type="compositionally biased region" description="Basic and acidic residues" evidence="13">
    <location>
        <begin position="61"/>
        <end position="73"/>
    </location>
</feature>
<evidence type="ECO:0000256" key="7">
    <source>
        <dbReference type="ARBA" id="ARBA00022640"/>
    </source>
</evidence>
<dbReference type="Proteomes" id="UP001314263">
    <property type="component" value="Unassembled WGS sequence"/>
</dbReference>
<dbReference type="PANTHER" id="PTHR46083">
    <property type="match status" value="1"/>
</dbReference>
<dbReference type="EC" id="2.4.1.21" evidence="5"/>
<accession>A0AAV1IMC0</accession>
<dbReference type="CDD" id="cd03791">
    <property type="entry name" value="GT5_Glycogen_synthase_DULL1-like"/>
    <property type="match status" value="1"/>
</dbReference>
<feature type="domain" description="Carbohydrate binding module family 25" evidence="14">
    <location>
        <begin position="633"/>
        <end position="725"/>
    </location>
</feature>
<evidence type="ECO:0000256" key="4">
    <source>
        <dbReference type="ARBA" id="ARBA00010281"/>
    </source>
</evidence>
<dbReference type="GO" id="GO:0004373">
    <property type="term" value="F:alpha-1,4-glucan glucosyltransferase (UDP-glucose donor) activity"/>
    <property type="evidence" value="ECO:0007669"/>
    <property type="project" value="InterPro"/>
</dbReference>
<dbReference type="FunFam" id="3.40.50.2000:FF:000165">
    <property type="entry name" value="Starch synthase, chloroplastic/amyloplastic"/>
    <property type="match status" value="1"/>
</dbReference>
<dbReference type="Gene3D" id="3.40.50.2000">
    <property type="entry name" value="Glycogen Phosphorylase B"/>
    <property type="match status" value="3"/>
</dbReference>
<evidence type="ECO:0000256" key="2">
    <source>
        <dbReference type="ARBA" id="ARBA00004229"/>
    </source>
</evidence>
<evidence type="ECO:0000256" key="5">
    <source>
        <dbReference type="ARBA" id="ARBA00012588"/>
    </source>
</evidence>
<proteinExistence type="inferred from homology"/>
<dbReference type="InterPro" id="IPR001296">
    <property type="entry name" value="Glyco_trans_1"/>
</dbReference>
<comment type="caution">
    <text evidence="15">The sequence shown here is derived from an EMBL/GenBank/DDBJ whole genome shotgun (WGS) entry which is preliminary data.</text>
</comment>
<name>A0AAV1IMC0_9CHLO</name>
<evidence type="ECO:0000313" key="16">
    <source>
        <dbReference type="Proteomes" id="UP001314263"/>
    </source>
</evidence>
<feature type="region of interest" description="Disordered" evidence="13">
    <location>
        <begin position="46"/>
        <end position="73"/>
    </location>
</feature>
<dbReference type="SUPFAM" id="SSF53756">
    <property type="entry name" value="UDP-Glycosyltransferase/glycogen phosphorylase"/>
    <property type="match status" value="1"/>
</dbReference>
<protein>
    <recommendedName>
        <fullName evidence="5">starch synthase</fullName>
        <ecNumber evidence="5">2.4.1.21</ecNumber>
    </recommendedName>
</protein>
<gene>
    <name evidence="15" type="ORF">CVIRNUC_010998</name>
</gene>
<feature type="domain" description="Carbohydrate binding module family 25" evidence="14">
    <location>
        <begin position="469"/>
        <end position="566"/>
    </location>
</feature>
<evidence type="ECO:0000256" key="10">
    <source>
        <dbReference type="ARBA" id="ARBA00022922"/>
    </source>
</evidence>
<sequence length="1180" mass="129909">MVPLELPGSCRVHMATHMHAPGSIPGARMTKYPHLRKELPRSVCRAAAETESKPGVSSDGVEPRLQRTDSGREARQAVAAKISAARALARKLSEEKQAAMSAARLAADEAMNEEEIDRIRQSVEVASANAAKEVARADALARAAQRAKSFGPGMKELERLKAENGALQGLVVDLAANKAEAKKRLEDLREKYQHLLQAGVQLTASVTDSTDAEAEATLAELRSTAQRSDQEVVNVMTALSVAKEALQRKAVSAQPQALAQKAMEQGRAIFTIPEGGIPVGSRGTLFYNTAASPLPGSAAPQLRVGVNRWETQVTLDMQRAQGLELPASDWWCAELEFDEDTFQVDFVVMDCKSGVFDNKGGQDYSLPLLGASTEPEILDRRAAVYEAAERERLVETEAEEERLWKEQVEAAKSHAGAAGEKYRRDREEEMQREAQAIVAERRGPEISALTTESRREGVFAWAGGQPRAGQRALLAYNKACAALRHARDVVVHVSHDAWVEEEKEDVPMRPLSQKEVSEHGLREGCEWWGAQLDVLPYALVLDFVFSDSALQAWDNNGQQDFHTSIAGAMTDEEYVRELYSAMLEDARQELQEGMQRAAQRCAQKAELKAAALRRRRAMQRQVLYTKPVTAEAGKPVQVYYNPDSTVLRGRPETWLRGGWNRWAHPRAISPQRMQPVLPGGTGFLQATVQVPKDAWSMDIVFGDSGDLAGGFYDSNAGVDYHVPVAGSSARPPCLRIAHVSVEMAPIAKVGGMGDVVTALARAVQDEGHEVEVVLPKYDIINYAEVRNLRPRGDFFFSNVQVKVWVGEVEDIKTTFLEPTSGIFWVKCIYGRNDDAGRFAFFCGAATEYLKHHCKQMPDIVHAHDWPTAPVAFGDLGGRCRSIFTIHNLNYGADLIGRAMLAAAAGTTVSPTYAAEVSGHPAVAPHMTKFYGIRNGIDQDIWDPLEDRFLPRNYGVEDAAAGKAAAKAELRRRMELSSADVPLVAVITRLTHQKGIHLIKHAAWRALERGAQFVLLGSAPDPRVQNEFNGMAADMARQYMDRARCCFSYDEPLSHLIYAGADMLLVPSIFEPCGLTQMIAMRYGTVPVVRKTGGLNDTVFDVDDDEERASSQGMVTNGYNFEGTDAGGVDYALNRALAAWNADKQGWADLVERIMEQDWSWSEPALDYIELYYKAIKGCDV</sequence>
<dbReference type="Pfam" id="PF08323">
    <property type="entry name" value="Glyco_transf_5"/>
    <property type="match status" value="1"/>
</dbReference>
<dbReference type="GO" id="GO:0019252">
    <property type="term" value="P:starch biosynthetic process"/>
    <property type="evidence" value="ECO:0007669"/>
    <property type="project" value="UniProtKB-KW"/>
</dbReference>
<evidence type="ECO:0000256" key="9">
    <source>
        <dbReference type="ARBA" id="ARBA00022679"/>
    </source>
</evidence>
<keyword evidence="10" id="KW-0750">Starch biosynthesis</keyword>
<comment type="catalytic activity">
    <reaction evidence="1">
        <text>[(1-&gt;4)-alpha-D-glucosyl](n) + ADP-alpha-D-glucose = [(1-&gt;4)-alpha-D-glucosyl](n+1) + ADP + H(+)</text>
        <dbReference type="Rhea" id="RHEA:18189"/>
        <dbReference type="Rhea" id="RHEA-COMP:9584"/>
        <dbReference type="Rhea" id="RHEA-COMP:9587"/>
        <dbReference type="ChEBI" id="CHEBI:15378"/>
        <dbReference type="ChEBI" id="CHEBI:15444"/>
        <dbReference type="ChEBI" id="CHEBI:57498"/>
        <dbReference type="ChEBI" id="CHEBI:456216"/>
        <dbReference type="EC" id="2.4.1.21"/>
    </reaction>
</comment>
<evidence type="ECO:0000256" key="11">
    <source>
        <dbReference type="ARBA" id="ARBA00022946"/>
    </source>
</evidence>
<evidence type="ECO:0000256" key="1">
    <source>
        <dbReference type="ARBA" id="ARBA00001478"/>
    </source>
</evidence>
<keyword evidence="9" id="KW-0808">Transferase</keyword>
<dbReference type="GO" id="GO:0009011">
    <property type="term" value="F:alpha-1,4-glucan glucosyltransferase (ADP-glucose donor) activity"/>
    <property type="evidence" value="ECO:0007669"/>
    <property type="project" value="UniProtKB-EC"/>
</dbReference>
<dbReference type="SMART" id="SM01066">
    <property type="entry name" value="CBM_25"/>
    <property type="match status" value="3"/>
</dbReference>
<dbReference type="InterPro" id="IPR005085">
    <property type="entry name" value="CBM25"/>
</dbReference>
<evidence type="ECO:0000256" key="12">
    <source>
        <dbReference type="SAM" id="Coils"/>
    </source>
</evidence>
<keyword evidence="6" id="KW-0150">Chloroplast</keyword>
<feature type="coiled-coil region" evidence="12">
    <location>
        <begin position="171"/>
        <end position="198"/>
    </location>
</feature>
<keyword evidence="8" id="KW-0328">Glycosyltransferase</keyword>
<evidence type="ECO:0000256" key="3">
    <source>
        <dbReference type="ARBA" id="ARBA00004727"/>
    </source>
</evidence>
<evidence type="ECO:0000256" key="6">
    <source>
        <dbReference type="ARBA" id="ARBA00022528"/>
    </source>
</evidence>
<dbReference type="InterPro" id="IPR013534">
    <property type="entry name" value="Starch_synth_cat_dom"/>
</dbReference>
<feature type="domain" description="Carbohydrate binding module family 25" evidence="14">
    <location>
        <begin position="280"/>
        <end position="369"/>
    </location>
</feature>
<evidence type="ECO:0000256" key="13">
    <source>
        <dbReference type="SAM" id="MobiDB-lite"/>
    </source>
</evidence>
<dbReference type="Pfam" id="PF16760">
    <property type="entry name" value="CBM53"/>
    <property type="match status" value="1"/>
</dbReference>
<reference evidence="15 16" key="1">
    <citation type="submission" date="2023-10" db="EMBL/GenBank/DDBJ databases">
        <authorList>
            <person name="Maclean D."/>
            <person name="Macfadyen A."/>
        </authorList>
    </citation>
    <scope>NUCLEOTIDE SEQUENCE [LARGE SCALE GENOMIC DNA]</scope>
</reference>
<dbReference type="InterPro" id="IPR011835">
    <property type="entry name" value="GS/SS"/>
</dbReference>
<dbReference type="GO" id="GO:0009507">
    <property type="term" value="C:chloroplast"/>
    <property type="evidence" value="ECO:0007669"/>
    <property type="project" value="UniProtKB-SubCell"/>
</dbReference>
<keyword evidence="12" id="KW-0175">Coiled coil</keyword>
<keyword evidence="11" id="KW-0809">Transit peptide</keyword>
<dbReference type="PANTHER" id="PTHR46083:SF5">
    <property type="entry name" value="STARCH SYNTHASE 3, CHLOROPLASTIC_AMYLOPLASTIC"/>
    <property type="match status" value="1"/>
</dbReference>
<comment type="pathway">
    <text evidence="3">Glycan biosynthesis; starch biosynthesis.</text>
</comment>
<keyword evidence="16" id="KW-1185">Reference proteome</keyword>
<dbReference type="Pfam" id="PF00534">
    <property type="entry name" value="Glycos_transf_1"/>
    <property type="match status" value="1"/>
</dbReference>
<evidence type="ECO:0000256" key="8">
    <source>
        <dbReference type="ARBA" id="ARBA00022676"/>
    </source>
</evidence>
<dbReference type="HAMAP" id="MF_00484">
    <property type="entry name" value="Glycogen_synth"/>
    <property type="match status" value="1"/>
</dbReference>
<dbReference type="GO" id="GO:1901137">
    <property type="term" value="P:carbohydrate derivative biosynthetic process"/>
    <property type="evidence" value="ECO:0007669"/>
    <property type="project" value="UniProtKB-ARBA"/>
</dbReference>
<evidence type="ECO:0000259" key="14">
    <source>
        <dbReference type="SMART" id="SM01066"/>
    </source>
</evidence>
<comment type="subcellular location">
    <subcellularLocation>
        <location evidence="2">Plastid</location>
        <location evidence="2">Chloroplast</location>
    </subcellularLocation>
</comment>
<organism evidence="15 16">
    <name type="scientific">Coccomyxa viridis</name>
    <dbReference type="NCBI Taxonomy" id="1274662"/>
    <lineage>
        <taxon>Eukaryota</taxon>
        <taxon>Viridiplantae</taxon>
        <taxon>Chlorophyta</taxon>
        <taxon>core chlorophytes</taxon>
        <taxon>Trebouxiophyceae</taxon>
        <taxon>Trebouxiophyceae incertae sedis</taxon>
        <taxon>Coccomyxaceae</taxon>
        <taxon>Coccomyxa</taxon>
    </lineage>
</organism>
<comment type="similarity">
    <text evidence="4">Belongs to the glycosyltransferase 1 family. Bacterial/plant glycogen synthase subfamily.</text>
</comment>
<dbReference type="GO" id="GO:2001070">
    <property type="term" value="F:starch binding"/>
    <property type="evidence" value="ECO:0007669"/>
    <property type="project" value="InterPro"/>
</dbReference>
<keyword evidence="7" id="KW-0934">Plastid</keyword>